<dbReference type="PANTHER" id="PTHR46599">
    <property type="entry name" value="PIGGYBAC TRANSPOSABLE ELEMENT-DERIVED PROTEIN 4"/>
    <property type="match status" value="1"/>
</dbReference>
<sequence length="228" mass="25681">MADNAVALAGVDDLEDVEMNEEDLNTGMFDLTDDDLRNIAESGWVVYDEEQSVDAATDYYDGHCGPTRSAVAYADSPLGMFFYFLPKELWIRIGEETDGYRRQNVSAMANSRREKLLARQAKDPRVSVPNLEDIEADLNKFKPIQAHEIVHVVALLFARAVAPIRDGLTHHWCTDEDGAIPRGTFSRFMKRGRFEDIMKFLHFNDNEGDGVHGEGWNEKHGTLSTAGR</sequence>
<proteinExistence type="predicted"/>
<dbReference type="Proteomes" id="UP001165121">
    <property type="component" value="Unassembled WGS sequence"/>
</dbReference>
<protein>
    <submittedName>
        <fullName evidence="2">Unnamed protein product</fullName>
    </submittedName>
</protein>
<dbReference type="AlphaFoldDB" id="A0A9W6TXC9"/>
<evidence type="ECO:0000313" key="2">
    <source>
        <dbReference type="EMBL" id="GMF21822.1"/>
    </source>
</evidence>
<dbReference type="InterPro" id="IPR029526">
    <property type="entry name" value="PGBD"/>
</dbReference>
<name>A0A9W6TXC9_9STRA</name>
<dbReference type="OrthoDB" id="125160at2759"/>
<comment type="caution">
    <text evidence="2">The sequence shown here is derived from an EMBL/GenBank/DDBJ whole genome shotgun (WGS) entry which is preliminary data.</text>
</comment>
<evidence type="ECO:0000259" key="1">
    <source>
        <dbReference type="Pfam" id="PF13843"/>
    </source>
</evidence>
<evidence type="ECO:0000313" key="3">
    <source>
        <dbReference type="Proteomes" id="UP001165121"/>
    </source>
</evidence>
<dbReference type="EMBL" id="BSXT01000236">
    <property type="protein sequence ID" value="GMF21822.1"/>
    <property type="molecule type" value="Genomic_DNA"/>
</dbReference>
<dbReference type="Pfam" id="PF13843">
    <property type="entry name" value="DDE_Tnp_1_7"/>
    <property type="match status" value="1"/>
</dbReference>
<organism evidence="2 3">
    <name type="scientific">Phytophthora fragariaefolia</name>
    <dbReference type="NCBI Taxonomy" id="1490495"/>
    <lineage>
        <taxon>Eukaryota</taxon>
        <taxon>Sar</taxon>
        <taxon>Stramenopiles</taxon>
        <taxon>Oomycota</taxon>
        <taxon>Peronosporomycetes</taxon>
        <taxon>Peronosporales</taxon>
        <taxon>Peronosporaceae</taxon>
        <taxon>Phytophthora</taxon>
    </lineage>
</organism>
<reference evidence="2" key="1">
    <citation type="submission" date="2023-04" db="EMBL/GenBank/DDBJ databases">
        <title>Phytophthora fragariaefolia NBRC 109709.</title>
        <authorList>
            <person name="Ichikawa N."/>
            <person name="Sato H."/>
            <person name="Tonouchi N."/>
        </authorList>
    </citation>
    <scope>NUCLEOTIDE SEQUENCE</scope>
    <source>
        <strain evidence="2">NBRC 109709</strain>
    </source>
</reference>
<gene>
    <name evidence="2" type="ORF">Pfra01_000302700</name>
</gene>
<accession>A0A9W6TXC9</accession>
<dbReference type="PANTHER" id="PTHR46599:SF3">
    <property type="entry name" value="PIGGYBAC TRANSPOSABLE ELEMENT-DERIVED PROTEIN 4"/>
    <property type="match status" value="1"/>
</dbReference>
<keyword evidence="3" id="KW-1185">Reference proteome</keyword>
<feature type="domain" description="PiggyBac transposable element-derived protein" evidence="1">
    <location>
        <begin position="76"/>
        <end position="209"/>
    </location>
</feature>